<keyword evidence="7" id="KW-1185">Reference proteome</keyword>
<evidence type="ECO:0000313" key="7">
    <source>
        <dbReference type="Proteomes" id="UP001604277"/>
    </source>
</evidence>
<keyword evidence="1" id="KW-0479">Metal-binding</keyword>
<dbReference type="EMBL" id="JBFOLJ010000003">
    <property type="protein sequence ID" value="KAL2548439.1"/>
    <property type="molecule type" value="Genomic_DNA"/>
</dbReference>
<evidence type="ECO:0000259" key="5">
    <source>
        <dbReference type="PROSITE" id="PS50966"/>
    </source>
</evidence>
<organism evidence="6 7">
    <name type="scientific">Forsythia ovata</name>
    <dbReference type="NCBI Taxonomy" id="205694"/>
    <lineage>
        <taxon>Eukaryota</taxon>
        <taxon>Viridiplantae</taxon>
        <taxon>Streptophyta</taxon>
        <taxon>Embryophyta</taxon>
        <taxon>Tracheophyta</taxon>
        <taxon>Spermatophyta</taxon>
        <taxon>Magnoliopsida</taxon>
        <taxon>eudicotyledons</taxon>
        <taxon>Gunneridae</taxon>
        <taxon>Pentapetalae</taxon>
        <taxon>asterids</taxon>
        <taxon>lamiids</taxon>
        <taxon>Lamiales</taxon>
        <taxon>Oleaceae</taxon>
        <taxon>Forsythieae</taxon>
        <taxon>Forsythia</taxon>
    </lineage>
</organism>
<dbReference type="Proteomes" id="UP001604277">
    <property type="component" value="Unassembled WGS sequence"/>
</dbReference>
<sequence length="233" mass="26611">MKELKRDHLQHAIKIQYQVMENGPLIEICSDSLVYFYIQVKKTESNLTKFPLCVDDEKVVCIKKNQICLGNAVTGEDNIGHSQKVRMDNSLYDCFSISSIPKLPSIEEMGTAICEYVAFPNQDIDDNESDVIYRPSVEDVKRNAVLPSSDSAYQVNDDTTSYLVRIDDKICSCNRFQIDEMPCPHAISVLGGNNMLIYDYCSPYYSKESYLGTYTLVQYVRLVTNLIGMYQKR</sequence>
<evidence type="ECO:0000256" key="2">
    <source>
        <dbReference type="ARBA" id="ARBA00022771"/>
    </source>
</evidence>
<evidence type="ECO:0000313" key="6">
    <source>
        <dbReference type="EMBL" id="KAL2548439.1"/>
    </source>
</evidence>
<keyword evidence="2 4" id="KW-0863">Zinc-finger</keyword>
<keyword evidence="3" id="KW-0862">Zinc</keyword>
<evidence type="ECO:0000256" key="1">
    <source>
        <dbReference type="ARBA" id="ARBA00022723"/>
    </source>
</evidence>
<name>A0ABD1WFH6_9LAMI</name>
<dbReference type="AlphaFoldDB" id="A0ABD1WFH6"/>
<evidence type="ECO:0000256" key="4">
    <source>
        <dbReference type="PROSITE-ProRule" id="PRU00325"/>
    </source>
</evidence>
<proteinExistence type="predicted"/>
<accession>A0ABD1WFH6</accession>
<reference evidence="7" key="1">
    <citation type="submission" date="2024-07" db="EMBL/GenBank/DDBJ databases">
        <title>Two chromosome-level genome assemblies of Korean endemic species Abeliophyllum distichum and Forsythia ovata (Oleaceae).</title>
        <authorList>
            <person name="Jang H."/>
        </authorList>
    </citation>
    <scope>NUCLEOTIDE SEQUENCE [LARGE SCALE GENOMIC DNA]</scope>
</reference>
<dbReference type="Pfam" id="PF04434">
    <property type="entry name" value="SWIM"/>
    <property type="match status" value="1"/>
</dbReference>
<dbReference type="SMART" id="SM00575">
    <property type="entry name" value="ZnF_PMZ"/>
    <property type="match status" value="1"/>
</dbReference>
<dbReference type="PROSITE" id="PS50966">
    <property type="entry name" value="ZF_SWIM"/>
    <property type="match status" value="1"/>
</dbReference>
<evidence type="ECO:0000256" key="3">
    <source>
        <dbReference type="ARBA" id="ARBA00022833"/>
    </source>
</evidence>
<dbReference type="InterPro" id="IPR006564">
    <property type="entry name" value="Znf_PMZ"/>
</dbReference>
<gene>
    <name evidence="6" type="ORF">Fot_09969</name>
</gene>
<dbReference type="InterPro" id="IPR007527">
    <property type="entry name" value="Znf_SWIM"/>
</dbReference>
<feature type="domain" description="SWIM-type" evidence="5">
    <location>
        <begin position="162"/>
        <end position="194"/>
    </location>
</feature>
<protein>
    <submittedName>
        <fullName evidence="6">Zinc finger protein</fullName>
    </submittedName>
</protein>
<comment type="caution">
    <text evidence="6">The sequence shown here is derived from an EMBL/GenBank/DDBJ whole genome shotgun (WGS) entry which is preliminary data.</text>
</comment>
<dbReference type="GO" id="GO:0008270">
    <property type="term" value="F:zinc ion binding"/>
    <property type="evidence" value="ECO:0007669"/>
    <property type="project" value="UniProtKB-KW"/>
</dbReference>